<dbReference type="RefSeq" id="WP_284825829.1">
    <property type="nucleotide sequence ID" value="NZ_CP126969.1"/>
</dbReference>
<evidence type="ECO:0000259" key="2">
    <source>
        <dbReference type="Pfam" id="PF13625"/>
    </source>
</evidence>
<dbReference type="Pfam" id="PF13625">
    <property type="entry name" value="Helicase_C_3"/>
    <property type="match status" value="1"/>
</dbReference>
<dbReference type="GO" id="GO:0004386">
    <property type="term" value="F:helicase activity"/>
    <property type="evidence" value="ECO:0007669"/>
    <property type="project" value="UniProtKB-KW"/>
</dbReference>
<keyword evidence="3" id="KW-0378">Hydrolase</keyword>
<evidence type="ECO:0000313" key="3">
    <source>
        <dbReference type="EMBL" id="WIM68348.1"/>
    </source>
</evidence>
<sequence>MATRLTLPGSLSRAVRTLTSLEIAVLESAGDLGAELEPVSTDAIVAKLPVASELALAAIERLRRLALLFGDQDVRVTPGALGALPQGWRVLDHAPATVQKLVEGLDRQQRAVLDTLASSGGVGSTHDAGPDADPSRPIPQLIAKELLVRVNSSTVRLPRPVRDALRGETPQDFPLTPSQRFSNHTAPSPLIDEAAAAQGLDATRTMRRIITRLGHEPVALNKDGSVGVRALSTLAKELDLEVEDLAFLITVGESAGLIGRGEIDVDINGLAPTKDAPNWVDARISEQWAIVFAGWVASPWQVGKLNGTDERGQTIRLLSESMHSPDVRRARTLVLRQFARTPGAPLTLDDVLADLRFSAPILASGIRTAEVSTIVSQAHLVGALAQHAASSALVALLNDENLAQATSALVPAEVSYVIPQADMTILAPGPLTPELQSELERFAILESPGLASVYRVNESSIRKGLDEGRQPSEIIAWLHEHSPTGVPQPMEFLINDAARGHGSIRAGEAVSYIRSEDPALITQASTLLSQALTRIAPQVAVSQLPLTKLLALLRGVGLQPTAEDGSGASISMAPEPVLVTASPSVLLREPQVDDEHIARAVSAIRDAGGEEQSGEEPGADDHVSLLQAAARAGKQVAIGYVNRNGQGNQVTVTPLSVNAGQVDALNPKNGAVVRIALPRITKVIVL</sequence>
<organism evidence="3 4">
    <name type="scientific">Corynebacterium breve</name>
    <dbReference type="NCBI Taxonomy" id="3049799"/>
    <lineage>
        <taxon>Bacteria</taxon>
        <taxon>Bacillati</taxon>
        <taxon>Actinomycetota</taxon>
        <taxon>Actinomycetes</taxon>
        <taxon>Mycobacteriales</taxon>
        <taxon>Corynebacteriaceae</taxon>
        <taxon>Corynebacterium</taxon>
    </lineage>
</organism>
<evidence type="ECO:0000313" key="4">
    <source>
        <dbReference type="Proteomes" id="UP001225598"/>
    </source>
</evidence>
<feature type="domain" description="Helicase XPB/Ssl2 N-terminal" evidence="2">
    <location>
        <begin position="417"/>
        <end position="524"/>
    </location>
</feature>
<keyword evidence="3" id="KW-0547">Nucleotide-binding</keyword>
<proteinExistence type="predicted"/>
<name>A0ABY8VIA5_9CORY</name>
<dbReference type="InterPro" id="IPR032830">
    <property type="entry name" value="XPB/Ssl2_N"/>
</dbReference>
<evidence type="ECO:0000256" key="1">
    <source>
        <dbReference type="SAM" id="MobiDB-lite"/>
    </source>
</evidence>
<reference evidence="3 4" key="1">
    <citation type="submission" date="2023-05" db="EMBL/GenBank/DDBJ databases">
        <title>Corynebacterium suedekumii sp. nov. and Corynebacterium breve sp. nov. isolated from raw cow's milk.</title>
        <authorList>
            <person name="Baer M.K."/>
            <person name="Mehl L."/>
            <person name="Hellmuth R."/>
            <person name="Marke G."/>
            <person name="Lipski A."/>
        </authorList>
    </citation>
    <scope>NUCLEOTIDE SEQUENCE [LARGE SCALE GENOMIC DNA]</scope>
    <source>
        <strain evidence="3 4">R4</strain>
    </source>
</reference>
<keyword evidence="3" id="KW-0347">Helicase</keyword>
<keyword evidence="3" id="KW-0067">ATP-binding</keyword>
<feature type="compositionally biased region" description="Polar residues" evidence="1">
    <location>
        <begin position="176"/>
        <end position="186"/>
    </location>
</feature>
<feature type="region of interest" description="Disordered" evidence="1">
    <location>
        <begin position="165"/>
        <end position="186"/>
    </location>
</feature>
<dbReference type="Proteomes" id="UP001225598">
    <property type="component" value="Chromosome"/>
</dbReference>
<accession>A0ABY8VIA5</accession>
<protein>
    <submittedName>
        <fullName evidence="3">Helicase-associated domain-containing protein</fullName>
    </submittedName>
</protein>
<gene>
    <name evidence="3" type="ORF">QP027_02825</name>
</gene>
<keyword evidence="4" id="KW-1185">Reference proteome</keyword>
<dbReference type="EMBL" id="CP126969">
    <property type="protein sequence ID" value="WIM68348.1"/>
    <property type="molecule type" value="Genomic_DNA"/>
</dbReference>